<dbReference type="AlphaFoldDB" id="A0A076FBF7"/>
<name>A0A076FBF7_9BACT</name>
<sequence length="135" mass="15865">MEMKNVTVGFICNVYQHTINSDGDWDGYETQWTIRAETLEEAEELLWSKCNMHTEPSDFIKFINPINHEIYPIEKYDGMSAEIAKYLSEAKEANRKEQELLEIAKRAKEKFLESLKKATMATRMTFLDREMPYLA</sequence>
<dbReference type="Proteomes" id="UP000028486">
    <property type="component" value="Plasmid pCIG1485E"/>
</dbReference>
<reference evidence="2 3" key="1">
    <citation type="journal article" date="2014" name="Genome Announc.">
        <title>Complete Genome Sequence of Campylobacter iguaniorum Strain 1485ET, Isolated from a Bearded Dragon (Pogona vitticeps).</title>
        <authorList>
            <person name="Gilbert M.J."/>
            <person name="Miller W.G."/>
            <person name="Yee E."/>
            <person name="Kik M."/>
            <person name="Wagenaar J.A."/>
            <person name="Duim B."/>
        </authorList>
    </citation>
    <scope>NUCLEOTIDE SEQUENCE [LARGE SCALE GENOMIC DNA]</scope>
    <source>
        <strain evidence="2 3">1485E</strain>
        <plasmid evidence="2">pCIG1485E</plasmid>
    </source>
</reference>
<geneLocation type="plasmid" evidence="2 3">
    <name>pCIG1485E</name>
</geneLocation>
<proteinExistence type="predicted"/>
<feature type="coiled-coil region" evidence="1">
    <location>
        <begin position="76"/>
        <end position="110"/>
    </location>
</feature>
<dbReference type="KEGG" id="caj:CIG1485E_a0045"/>
<accession>A0A076FBF7</accession>
<dbReference type="EMBL" id="CP009044">
    <property type="protein sequence ID" value="AII15570.1"/>
    <property type="molecule type" value="Genomic_DNA"/>
</dbReference>
<gene>
    <name evidence="2" type="ORF">CIG1485E_a0045</name>
</gene>
<keyword evidence="3" id="KW-1185">Reference proteome</keyword>
<organism evidence="2 3">
    <name type="scientific">Campylobacter iguaniorum</name>
    <dbReference type="NCBI Taxonomy" id="1244531"/>
    <lineage>
        <taxon>Bacteria</taxon>
        <taxon>Pseudomonadati</taxon>
        <taxon>Campylobacterota</taxon>
        <taxon>Epsilonproteobacteria</taxon>
        <taxon>Campylobacterales</taxon>
        <taxon>Campylobacteraceae</taxon>
        <taxon>Campylobacter</taxon>
    </lineage>
</organism>
<keyword evidence="2" id="KW-0614">Plasmid</keyword>
<keyword evidence="1" id="KW-0175">Coiled coil</keyword>
<protein>
    <submittedName>
        <fullName evidence="2">Uncharacterized protein</fullName>
    </submittedName>
</protein>
<evidence type="ECO:0000256" key="1">
    <source>
        <dbReference type="SAM" id="Coils"/>
    </source>
</evidence>
<evidence type="ECO:0000313" key="2">
    <source>
        <dbReference type="EMBL" id="AII15570.1"/>
    </source>
</evidence>
<evidence type="ECO:0000313" key="3">
    <source>
        <dbReference type="Proteomes" id="UP000028486"/>
    </source>
</evidence>
<dbReference type="HOGENOM" id="CLU_1881893_0_0_7"/>